<evidence type="ECO:0000256" key="1">
    <source>
        <dbReference type="SAM" id="MobiDB-lite"/>
    </source>
</evidence>
<dbReference type="Proteomes" id="UP001596106">
    <property type="component" value="Unassembled WGS sequence"/>
</dbReference>
<reference evidence="3" key="1">
    <citation type="journal article" date="2019" name="Int. J. Syst. Evol. Microbiol.">
        <title>The Global Catalogue of Microorganisms (GCM) 10K type strain sequencing project: providing services to taxonomists for standard genome sequencing and annotation.</title>
        <authorList>
            <consortium name="The Broad Institute Genomics Platform"/>
            <consortium name="The Broad Institute Genome Sequencing Center for Infectious Disease"/>
            <person name="Wu L."/>
            <person name="Ma J."/>
        </authorList>
    </citation>
    <scope>NUCLEOTIDE SEQUENCE [LARGE SCALE GENOMIC DNA]</scope>
    <source>
        <strain evidence="3">CCUG 55250</strain>
    </source>
</reference>
<proteinExistence type="predicted"/>
<keyword evidence="3" id="KW-1185">Reference proteome</keyword>
<comment type="caution">
    <text evidence="2">The sequence shown here is derived from an EMBL/GenBank/DDBJ whole genome shotgun (WGS) entry which is preliminary data.</text>
</comment>
<dbReference type="RefSeq" id="WP_379843293.1">
    <property type="nucleotide sequence ID" value="NZ_JBHSMA010000002.1"/>
</dbReference>
<accession>A0ABW0I7E3</accession>
<dbReference type="EMBL" id="JBHSMA010000002">
    <property type="protein sequence ID" value="MFC5409405.1"/>
    <property type="molecule type" value="Genomic_DNA"/>
</dbReference>
<sequence length="44" mass="4929">MLQADKKANQPIGSLEKTDPRQHSAVQTVEYLFTELTDNDAPID</sequence>
<organism evidence="2 3">
    <name type="scientific">Larkinella bovis</name>
    <dbReference type="NCBI Taxonomy" id="683041"/>
    <lineage>
        <taxon>Bacteria</taxon>
        <taxon>Pseudomonadati</taxon>
        <taxon>Bacteroidota</taxon>
        <taxon>Cytophagia</taxon>
        <taxon>Cytophagales</taxon>
        <taxon>Spirosomataceae</taxon>
        <taxon>Larkinella</taxon>
    </lineage>
</organism>
<protein>
    <submittedName>
        <fullName evidence="2">Uncharacterized protein</fullName>
    </submittedName>
</protein>
<gene>
    <name evidence="2" type="ORF">ACFPMF_08815</name>
</gene>
<evidence type="ECO:0000313" key="3">
    <source>
        <dbReference type="Proteomes" id="UP001596106"/>
    </source>
</evidence>
<name>A0ABW0I7E3_9BACT</name>
<feature type="region of interest" description="Disordered" evidence="1">
    <location>
        <begin position="1"/>
        <end position="24"/>
    </location>
</feature>
<evidence type="ECO:0000313" key="2">
    <source>
        <dbReference type="EMBL" id="MFC5409405.1"/>
    </source>
</evidence>